<accession>A0AA39KEL2</accession>
<proteinExistence type="predicted"/>
<feature type="non-terminal residue" evidence="1">
    <location>
        <position position="77"/>
    </location>
</feature>
<reference evidence="1" key="1">
    <citation type="submission" date="2023-06" db="EMBL/GenBank/DDBJ databases">
        <authorList>
            <consortium name="Lawrence Berkeley National Laboratory"/>
            <person name="Ahrendt S."/>
            <person name="Sahu N."/>
            <person name="Indic B."/>
            <person name="Wong-Bajracharya J."/>
            <person name="Merenyi Z."/>
            <person name="Ke H.-M."/>
            <person name="Monk M."/>
            <person name="Kocsube S."/>
            <person name="Drula E."/>
            <person name="Lipzen A."/>
            <person name="Balint B."/>
            <person name="Henrissat B."/>
            <person name="Andreopoulos B."/>
            <person name="Martin F.M."/>
            <person name="Harder C.B."/>
            <person name="Rigling D."/>
            <person name="Ford K.L."/>
            <person name="Foster G.D."/>
            <person name="Pangilinan J."/>
            <person name="Papanicolaou A."/>
            <person name="Barry K."/>
            <person name="LaButti K."/>
            <person name="Viragh M."/>
            <person name="Koriabine M."/>
            <person name="Yan M."/>
            <person name="Riley R."/>
            <person name="Champramary S."/>
            <person name="Plett K.L."/>
            <person name="Tsai I.J."/>
            <person name="Slot J."/>
            <person name="Sipos G."/>
            <person name="Plett J."/>
            <person name="Nagy L.G."/>
            <person name="Grigoriev I.V."/>
        </authorList>
    </citation>
    <scope>NUCLEOTIDE SEQUENCE</scope>
    <source>
        <strain evidence="1">CCBAS 213</strain>
    </source>
</reference>
<dbReference type="Proteomes" id="UP001175211">
    <property type="component" value="Unassembled WGS sequence"/>
</dbReference>
<sequence length="77" mass="8576">LLFQLLYNEPQPDLAELTFPGLLLLAEAAHTYQVYATFSPCKNAVRPLIPAHLLTVLGAAFEWKDRSLVDEAAKHTI</sequence>
<dbReference type="GeneID" id="85349973"/>
<dbReference type="EMBL" id="JAUEPS010000022">
    <property type="protein sequence ID" value="KAK0457378.1"/>
    <property type="molecule type" value="Genomic_DNA"/>
</dbReference>
<feature type="non-terminal residue" evidence="1">
    <location>
        <position position="1"/>
    </location>
</feature>
<dbReference type="RefSeq" id="XP_060329693.1">
    <property type="nucleotide sequence ID" value="XM_060466425.1"/>
</dbReference>
<name>A0AA39KEL2_ARMTA</name>
<gene>
    <name evidence="1" type="ORF">EV420DRAFT_1217604</name>
</gene>
<keyword evidence="2" id="KW-1185">Reference proteome</keyword>
<protein>
    <submittedName>
        <fullName evidence="1">Uncharacterized protein</fullName>
    </submittedName>
</protein>
<evidence type="ECO:0000313" key="1">
    <source>
        <dbReference type="EMBL" id="KAK0457378.1"/>
    </source>
</evidence>
<organism evidence="1 2">
    <name type="scientific">Armillaria tabescens</name>
    <name type="common">Ringless honey mushroom</name>
    <name type="synonym">Agaricus tabescens</name>
    <dbReference type="NCBI Taxonomy" id="1929756"/>
    <lineage>
        <taxon>Eukaryota</taxon>
        <taxon>Fungi</taxon>
        <taxon>Dikarya</taxon>
        <taxon>Basidiomycota</taxon>
        <taxon>Agaricomycotina</taxon>
        <taxon>Agaricomycetes</taxon>
        <taxon>Agaricomycetidae</taxon>
        <taxon>Agaricales</taxon>
        <taxon>Marasmiineae</taxon>
        <taxon>Physalacriaceae</taxon>
        <taxon>Desarmillaria</taxon>
    </lineage>
</organism>
<dbReference type="AlphaFoldDB" id="A0AA39KEL2"/>
<comment type="caution">
    <text evidence="1">The sequence shown here is derived from an EMBL/GenBank/DDBJ whole genome shotgun (WGS) entry which is preliminary data.</text>
</comment>
<evidence type="ECO:0000313" key="2">
    <source>
        <dbReference type="Proteomes" id="UP001175211"/>
    </source>
</evidence>